<keyword evidence="4" id="KW-1133">Transmembrane helix</keyword>
<dbReference type="OrthoDB" id="9773188at2"/>
<keyword evidence="4" id="KW-0812">Transmembrane</keyword>
<evidence type="ECO:0000256" key="1">
    <source>
        <dbReference type="ARBA" id="ARBA00022603"/>
    </source>
</evidence>
<evidence type="ECO:0000256" key="4">
    <source>
        <dbReference type="SAM" id="Phobius"/>
    </source>
</evidence>
<reference evidence="6 7" key="1">
    <citation type="submission" date="2014-03" db="EMBL/GenBank/DDBJ databases">
        <title>Bradyrhizobium valentinum sp. nov., isolated from effective nodules of Lupinus mariae-josephae, a lupine endemic of basic-lime soils in Eastern Spain.</title>
        <authorList>
            <person name="Duran D."/>
            <person name="Rey L."/>
            <person name="Navarro A."/>
            <person name="Busquets A."/>
            <person name="Imperial J."/>
            <person name="Ruiz-Argueso T."/>
        </authorList>
    </citation>
    <scope>NUCLEOTIDE SEQUENCE [LARGE SCALE GENOMIC DNA]</scope>
    <source>
        <strain evidence="6 7">PAC68</strain>
    </source>
</reference>
<keyword evidence="2" id="KW-0808">Transferase</keyword>
<evidence type="ECO:0000256" key="3">
    <source>
        <dbReference type="ARBA" id="ARBA00022691"/>
    </source>
</evidence>
<comment type="caution">
    <text evidence="6">The sequence shown here is derived from an EMBL/GenBank/DDBJ whole genome shotgun (WGS) entry which is preliminary data.</text>
</comment>
<protein>
    <recommendedName>
        <fullName evidence="5">Methyltransferase type 11 domain-containing protein</fullName>
    </recommendedName>
</protein>
<evidence type="ECO:0000256" key="2">
    <source>
        <dbReference type="ARBA" id="ARBA00022679"/>
    </source>
</evidence>
<dbReference type="SUPFAM" id="SSF53335">
    <property type="entry name" value="S-adenosyl-L-methionine-dependent methyltransferases"/>
    <property type="match status" value="1"/>
</dbReference>
<dbReference type="Pfam" id="PF08241">
    <property type="entry name" value="Methyltransf_11"/>
    <property type="match status" value="1"/>
</dbReference>
<proteinExistence type="predicted"/>
<dbReference type="EMBL" id="LLXZ01000012">
    <property type="protein sequence ID" value="KRR14647.1"/>
    <property type="molecule type" value="Genomic_DNA"/>
</dbReference>
<dbReference type="Proteomes" id="UP000050863">
    <property type="component" value="Unassembled WGS sequence"/>
</dbReference>
<keyword evidence="4" id="KW-0472">Membrane</keyword>
<accession>A0A0R3M354</accession>
<dbReference type="RefSeq" id="WP_057833841.1">
    <property type="nucleotide sequence ID" value="NZ_LLXZ01000012.1"/>
</dbReference>
<keyword evidence="7" id="KW-1185">Reference proteome</keyword>
<organism evidence="6 7">
    <name type="scientific">Bradyrhizobium jicamae</name>
    <dbReference type="NCBI Taxonomy" id="280332"/>
    <lineage>
        <taxon>Bacteria</taxon>
        <taxon>Pseudomonadati</taxon>
        <taxon>Pseudomonadota</taxon>
        <taxon>Alphaproteobacteria</taxon>
        <taxon>Hyphomicrobiales</taxon>
        <taxon>Nitrobacteraceae</taxon>
        <taxon>Bradyrhizobium</taxon>
    </lineage>
</organism>
<feature type="transmembrane region" description="Helical" evidence="4">
    <location>
        <begin position="176"/>
        <end position="198"/>
    </location>
</feature>
<evidence type="ECO:0000313" key="7">
    <source>
        <dbReference type="Proteomes" id="UP000050863"/>
    </source>
</evidence>
<dbReference type="InterPro" id="IPR029063">
    <property type="entry name" value="SAM-dependent_MTases_sf"/>
</dbReference>
<dbReference type="CDD" id="cd02440">
    <property type="entry name" value="AdoMet_MTases"/>
    <property type="match status" value="1"/>
</dbReference>
<dbReference type="AlphaFoldDB" id="A0A0R3M354"/>
<dbReference type="PANTHER" id="PTHR43464">
    <property type="entry name" value="METHYLTRANSFERASE"/>
    <property type="match status" value="1"/>
</dbReference>
<feature type="domain" description="Methyltransferase type 11" evidence="5">
    <location>
        <begin position="58"/>
        <end position="151"/>
    </location>
</feature>
<sequence>MSATPSQSRLSDQTISDFGDQWRRYTDNEGYYGTLAILQGTFEPLLRLEDLQGKRVAEIGSGTGRIVKMLLQAGAKEVTAIEPSAAFEVLKRNLSDDSDRVVLLNRAGHEIPRDGAYDFVVSIGVIHHIPNPDPVIAASLGALRPGGKMVVWLYGKEGSGVIVTGIRMLRTVTTRLPHFVVAAIAHVLSLALNLYIYACRFIPGLPLRDYVKNVLGRFSRSKRYLVIYDQLRPAYAKYYCEAEARALLESNGFADVQTHFRYGYSWTVVGTRAVNAEHAFAAPAGR</sequence>
<evidence type="ECO:0000313" key="6">
    <source>
        <dbReference type="EMBL" id="KRR14647.1"/>
    </source>
</evidence>
<dbReference type="Gene3D" id="3.40.50.150">
    <property type="entry name" value="Vaccinia Virus protein VP39"/>
    <property type="match status" value="1"/>
</dbReference>
<dbReference type="GO" id="GO:0008757">
    <property type="term" value="F:S-adenosylmethionine-dependent methyltransferase activity"/>
    <property type="evidence" value="ECO:0007669"/>
    <property type="project" value="InterPro"/>
</dbReference>
<dbReference type="PANTHER" id="PTHR43464:SF19">
    <property type="entry name" value="UBIQUINONE BIOSYNTHESIS O-METHYLTRANSFERASE, MITOCHONDRIAL"/>
    <property type="match status" value="1"/>
</dbReference>
<keyword evidence="1" id="KW-0489">Methyltransferase</keyword>
<evidence type="ECO:0000259" key="5">
    <source>
        <dbReference type="Pfam" id="PF08241"/>
    </source>
</evidence>
<name>A0A0R3M354_9BRAD</name>
<keyword evidence="3" id="KW-0949">S-adenosyl-L-methionine</keyword>
<gene>
    <name evidence="6" type="ORF">CQ12_10990</name>
</gene>
<dbReference type="InterPro" id="IPR013216">
    <property type="entry name" value="Methyltransf_11"/>
</dbReference>
<dbReference type="GO" id="GO:0032259">
    <property type="term" value="P:methylation"/>
    <property type="evidence" value="ECO:0007669"/>
    <property type="project" value="UniProtKB-KW"/>
</dbReference>
<dbReference type="STRING" id="280332.CQ12_10990"/>